<feature type="compositionally biased region" description="Low complexity" evidence="1">
    <location>
        <begin position="152"/>
        <end position="168"/>
    </location>
</feature>
<dbReference type="InterPro" id="IPR012337">
    <property type="entry name" value="RNaseH-like_sf"/>
</dbReference>
<evidence type="ECO:0000256" key="1">
    <source>
        <dbReference type="SAM" id="MobiDB-lite"/>
    </source>
</evidence>
<dbReference type="InterPro" id="IPR002156">
    <property type="entry name" value="RNaseH_domain"/>
</dbReference>
<dbReference type="AlphaFoldDB" id="A0A7X2IVI4"/>
<sequence length="168" mass="17301">ERHAARLAREARRAPVEAGAWRAWFDGSATPNPGAIGIGALLCGPRGERVEISRRAGHGGSSDAEYLALIALLDAARQAGATPLTVYGDSQVVIGDVGAPGPAAKGMDVYRAQVRDLMAQVGGVTLRWVPRHRNGDADRLSQQAFGAGQGPGPAADCGAAATDLAARR</sequence>
<reference evidence="3 4" key="1">
    <citation type="submission" date="2019-11" db="EMBL/GenBank/DDBJ databases">
        <title>Novel species isolated from a subtropical stream in China.</title>
        <authorList>
            <person name="Lu H."/>
        </authorList>
    </citation>
    <scope>NUCLEOTIDE SEQUENCE [LARGE SCALE GENOMIC DNA]</scope>
    <source>
        <strain evidence="3 4">FT92W</strain>
    </source>
</reference>
<feature type="domain" description="RNase H type-1" evidence="2">
    <location>
        <begin position="17"/>
        <end position="149"/>
    </location>
</feature>
<evidence type="ECO:0000259" key="2">
    <source>
        <dbReference type="PROSITE" id="PS50879"/>
    </source>
</evidence>
<keyword evidence="4" id="KW-1185">Reference proteome</keyword>
<dbReference type="PANTHER" id="PTHR48475">
    <property type="entry name" value="RIBONUCLEASE H"/>
    <property type="match status" value="1"/>
</dbReference>
<feature type="region of interest" description="Disordered" evidence="1">
    <location>
        <begin position="142"/>
        <end position="168"/>
    </location>
</feature>
<comment type="caution">
    <text evidence="3">The sequence shown here is derived from an EMBL/GenBank/DDBJ whole genome shotgun (WGS) entry which is preliminary data.</text>
</comment>
<accession>A0A7X2IVI4</accession>
<dbReference type="CDD" id="cd09279">
    <property type="entry name" value="RNase_HI_like"/>
    <property type="match status" value="1"/>
</dbReference>
<dbReference type="SUPFAM" id="SSF53098">
    <property type="entry name" value="Ribonuclease H-like"/>
    <property type="match status" value="1"/>
</dbReference>
<keyword evidence="3" id="KW-0548">Nucleotidyltransferase</keyword>
<protein>
    <submittedName>
        <fullName evidence="3">Reverse transcriptase-like protein</fullName>
    </submittedName>
</protein>
<dbReference type="InterPro" id="IPR036397">
    <property type="entry name" value="RNaseH_sf"/>
</dbReference>
<dbReference type="GO" id="GO:0003676">
    <property type="term" value="F:nucleic acid binding"/>
    <property type="evidence" value="ECO:0007669"/>
    <property type="project" value="InterPro"/>
</dbReference>
<proteinExistence type="predicted"/>
<feature type="non-terminal residue" evidence="3">
    <location>
        <position position="1"/>
    </location>
</feature>
<dbReference type="RefSeq" id="WP_154382733.1">
    <property type="nucleotide sequence ID" value="NZ_WKJJ01000050.1"/>
</dbReference>
<dbReference type="GO" id="GO:0003964">
    <property type="term" value="F:RNA-directed DNA polymerase activity"/>
    <property type="evidence" value="ECO:0007669"/>
    <property type="project" value="UniProtKB-KW"/>
</dbReference>
<gene>
    <name evidence="3" type="ORF">GJ700_34535</name>
</gene>
<keyword evidence="3" id="KW-0808">Transferase</keyword>
<dbReference type="PANTHER" id="PTHR48475:SF1">
    <property type="entry name" value="RNASE H TYPE-1 DOMAIN-CONTAINING PROTEIN"/>
    <property type="match status" value="1"/>
</dbReference>
<evidence type="ECO:0000313" key="4">
    <source>
        <dbReference type="Proteomes" id="UP000446768"/>
    </source>
</evidence>
<evidence type="ECO:0000313" key="3">
    <source>
        <dbReference type="EMBL" id="MRV76840.1"/>
    </source>
</evidence>
<organism evidence="3 4">
    <name type="scientific">Pseudoduganella rivuli</name>
    <dbReference type="NCBI Taxonomy" id="2666085"/>
    <lineage>
        <taxon>Bacteria</taxon>
        <taxon>Pseudomonadati</taxon>
        <taxon>Pseudomonadota</taxon>
        <taxon>Betaproteobacteria</taxon>
        <taxon>Burkholderiales</taxon>
        <taxon>Oxalobacteraceae</taxon>
        <taxon>Telluria group</taxon>
        <taxon>Pseudoduganella</taxon>
    </lineage>
</organism>
<name>A0A7X2IVI4_9BURK</name>
<dbReference type="Gene3D" id="3.30.420.10">
    <property type="entry name" value="Ribonuclease H-like superfamily/Ribonuclease H"/>
    <property type="match status" value="1"/>
</dbReference>
<dbReference type="EMBL" id="WKJJ01000050">
    <property type="protein sequence ID" value="MRV76840.1"/>
    <property type="molecule type" value="Genomic_DNA"/>
</dbReference>
<keyword evidence="3" id="KW-0695">RNA-directed DNA polymerase</keyword>
<dbReference type="Pfam" id="PF13456">
    <property type="entry name" value="RVT_3"/>
    <property type="match status" value="1"/>
</dbReference>
<dbReference type="GO" id="GO:0004523">
    <property type="term" value="F:RNA-DNA hybrid ribonuclease activity"/>
    <property type="evidence" value="ECO:0007669"/>
    <property type="project" value="InterPro"/>
</dbReference>
<dbReference type="PROSITE" id="PS50879">
    <property type="entry name" value="RNASE_H_1"/>
    <property type="match status" value="1"/>
</dbReference>
<dbReference type="Proteomes" id="UP000446768">
    <property type="component" value="Unassembled WGS sequence"/>
</dbReference>